<accession>S8EVT7</accession>
<evidence type="ECO:0000313" key="4">
    <source>
        <dbReference type="Proteomes" id="UP000015241"/>
    </source>
</evidence>
<name>S8EVT7_FOMSC</name>
<dbReference type="SUPFAM" id="SSF50630">
    <property type="entry name" value="Acid proteases"/>
    <property type="match status" value="1"/>
</dbReference>
<organism evidence="3 4">
    <name type="scientific">Fomitopsis schrenkii</name>
    <name type="common">Brown rot fungus</name>
    <dbReference type="NCBI Taxonomy" id="2126942"/>
    <lineage>
        <taxon>Eukaryota</taxon>
        <taxon>Fungi</taxon>
        <taxon>Dikarya</taxon>
        <taxon>Basidiomycota</taxon>
        <taxon>Agaricomycotina</taxon>
        <taxon>Agaricomycetes</taxon>
        <taxon>Polyporales</taxon>
        <taxon>Fomitopsis</taxon>
    </lineage>
</organism>
<dbReference type="Gene3D" id="2.40.70.10">
    <property type="entry name" value="Acid Proteases"/>
    <property type="match status" value="1"/>
</dbReference>
<keyword evidence="1" id="KW-0645">Protease</keyword>
<dbReference type="EMBL" id="KE504259">
    <property type="protein sequence ID" value="EPS93725.1"/>
    <property type="molecule type" value="Genomic_DNA"/>
</dbReference>
<dbReference type="HOGENOM" id="CLU_138923_1_1_1"/>
<dbReference type="eggNOG" id="ENOG502SINH">
    <property type="taxonomic scope" value="Eukaryota"/>
</dbReference>
<dbReference type="PROSITE" id="PS00141">
    <property type="entry name" value="ASP_PROTEASE"/>
    <property type="match status" value="1"/>
</dbReference>
<dbReference type="InParanoid" id="S8EVT7"/>
<dbReference type="InterPro" id="IPR021109">
    <property type="entry name" value="Peptidase_aspartic_dom_sf"/>
</dbReference>
<keyword evidence="1" id="KW-0378">Hydrolase</keyword>
<feature type="domain" description="DUF4100" evidence="2">
    <location>
        <begin position="8"/>
        <end position="54"/>
    </location>
</feature>
<dbReference type="AlphaFoldDB" id="S8EVT7"/>
<gene>
    <name evidence="3" type="ORF">FOMPIDRAFT_1093472</name>
</gene>
<dbReference type="InterPro" id="IPR001969">
    <property type="entry name" value="Aspartic_peptidase_AS"/>
</dbReference>
<dbReference type="STRING" id="743788.S8EVT7"/>
<dbReference type="OrthoDB" id="2748586at2759"/>
<dbReference type="GO" id="GO:0004190">
    <property type="term" value="F:aspartic-type endopeptidase activity"/>
    <property type="evidence" value="ECO:0007669"/>
    <property type="project" value="UniProtKB-KW"/>
</dbReference>
<keyword evidence="4" id="KW-1185">Reference proteome</keyword>
<reference evidence="3 4" key="1">
    <citation type="journal article" date="2012" name="Science">
        <title>The Paleozoic origin of enzymatic lignin decomposition reconstructed from 31 fungal genomes.</title>
        <authorList>
            <person name="Floudas D."/>
            <person name="Binder M."/>
            <person name="Riley R."/>
            <person name="Barry K."/>
            <person name="Blanchette R.A."/>
            <person name="Henrissat B."/>
            <person name="Martinez A.T."/>
            <person name="Otillar R."/>
            <person name="Spatafora J.W."/>
            <person name="Yadav J.S."/>
            <person name="Aerts A."/>
            <person name="Benoit I."/>
            <person name="Boyd A."/>
            <person name="Carlson A."/>
            <person name="Copeland A."/>
            <person name="Coutinho P.M."/>
            <person name="de Vries R.P."/>
            <person name="Ferreira P."/>
            <person name="Findley K."/>
            <person name="Foster B."/>
            <person name="Gaskell J."/>
            <person name="Glotzer D."/>
            <person name="Gorecki P."/>
            <person name="Heitman J."/>
            <person name="Hesse C."/>
            <person name="Hori C."/>
            <person name="Igarashi K."/>
            <person name="Jurgens J.A."/>
            <person name="Kallen N."/>
            <person name="Kersten P."/>
            <person name="Kohler A."/>
            <person name="Kuees U."/>
            <person name="Kumar T.K.A."/>
            <person name="Kuo A."/>
            <person name="LaButti K."/>
            <person name="Larrondo L.F."/>
            <person name="Lindquist E."/>
            <person name="Ling A."/>
            <person name="Lombard V."/>
            <person name="Lucas S."/>
            <person name="Lundell T."/>
            <person name="Martin R."/>
            <person name="McLaughlin D.J."/>
            <person name="Morgenstern I."/>
            <person name="Morin E."/>
            <person name="Murat C."/>
            <person name="Nagy L.G."/>
            <person name="Nolan M."/>
            <person name="Ohm R.A."/>
            <person name="Patyshakuliyeva A."/>
            <person name="Rokas A."/>
            <person name="Ruiz-Duenas F.J."/>
            <person name="Sabat G."/>
            <person name="Salamov A."/>
            <person name="Samejima M."/>
            <person name="Schmutz J."/>
            <person name="Slot J.C."/>
            <person name="St John F."/>
            <person name="Stenlid J."/>
            <person name="Sun H."/>
            <person name="Sun S."/>
            <person name="Syed K."/>
            <person name="Tsang A."/>
            <person name="Wiebenga A."/>
            <person name="Young D."/>
            <person name="Pisabarro A."/>
            <person name="Eastwood D.C."/>
            <person name="Martin F."/>
            <person name="Cullen D."/>
            <person name="Grigoriev I.V."/>
            <person name="Hibbett D.S."/>
        </authorList>
    </citation>
    <scope>NUCLEOTIDE SEQUENCE</scope>
    <source>
        <strain evidence="4">FP-58527</strain>
    </source>
</reference>
<feature type="non-terminal residue" evidence="3">
    <location>
        <position position="1"/>
    </location>
</feature>
<evidence type="ECO:0000259" key="2">
    <source>
        <dbReference type="Pfam" id="PF13352"/>
    </source>
</evidence>
<dbReference type="InterPro" id="IPR025165">
    <property type="entry name" value="DUF4100"/>
</dbReference>
<dbReference type="Pfam" id="PF13352">
    <property type="entry name" value="DUF4100"/>
    <property type="match status" value="1"/>
</dbReference>
<protein>
    <recommendedName>
        <fullName evidence="2">DUF4100 domain-containing protein</fullName>
    </recommendedName>
</protein>
<keyword evidence="1" id="KW-0064">Aspartyl protease</keyword>
<sequence>RAPIPTQSDLSKKIKPGQLLDKILNTQLTLTVGEALGTSREMSHSLTEALRYKRPAEIQENLVAATVFNRNRGALIHFTLECDGRPLNALVDTGSQLNIMSKRVW</sequence>
<evidence type="ECO:0000256" key="1">
    <source>
        <dbReference type="ARBA" id="ARBA00022750"/>
    </source>
</evidence>
<dbReference type="GO" id="GO:0006508">
    <property type="term" value="P:proteolysis"/>
    <property type="evidence" value="ECO:0007669"/>
    <property type="project" value="InterPro"/>
</dbReference>
<evidence type="ECO:0000313" key="3">
    <source>
        <dbReference type="EMBL" id="EPS93725.1"/>
    </source>
</evidence>
<feature type="non-terminal residue" evidence="3">
    <location>
        <position position="105"/>
    </location>
</feature>
<proteinExistence type="predicted"/>
<dbReference type="Proteomes" id="UP000015241">
    <property type="component" value="Unassembled WGS sequence"/>
</dbReference>